<feature type="domain" description="Fucosyltransferase C-terminal" evidence="13">
    <location>
        <begin position="257"/>
        <end position="425"/>
    </location>
</feature>
<dbReference type="InterPro" id="IPR038577">
    <property type="entry name" value="GT10-like_C_sf"/>
</dbReference>
<dbReference type="SUPFAM" id="SSF53756">
    <property type="entry name" value="UDP-Glycosyltransferase/glycogen phosphorylase"/>
    <property type="match status" value="1"/>
</dbReference>
<evidence type="ECO:0000256" key="1">
    <source>
        <dbReference type="ARBA" id="ARBA00004323"/>
    </source>
</evidence>
<dbReference type="Proteomes" id="UP001519460">
    <property type="component" value="Unassembled WGS sequence"/>
</dbReference>
<dbReference type="EMBL" id="JACVVK020000293">
    <property type="protein sequence ID" value="KAK7479885.1"/>
    <property type="molecule type" value="Genomic_DNA"/>
</dbReference>
<feature type="transmembrane region" description="Helical" evidence="12">
    <location>
        <begin position="26"/>
        <end position="44"/>
    </location>
</feature>
<keyword evidence="5 12" id="KW-0808">Transferase</keyword>
<evidence type="ECO:0000313" key="15">
    <source>
        <dbReference type="EMBL" id="KAK7479885.1"/>
    </source>
</evidence>
<evidence type="ECO:0000256" key="10">
    <source>
        <dbReference type="ARBA" id="ARBA00023136"/>
    </source>
</evidence>
<evidence type="ECO:0000313" key="16">
    <source>
        <dbReference type="Proteomes" id="UP001519460"/>
    </source>
</evidence>
<dbReference type="Pfam" id="PF00852">
    <property type="entry name" value="Glyco_transf_10"/>
    <property type="match status" value="1"/>
</dbReference>
<dbReference type="GO" id="GO:0032580">
    <property type="term" value="C:Golgi cisterna membrane"/>
    <property type="evidence" value="ECO:0007669"/>
    <property type="project" value="UniProtKB-SubCell"/>
</dbReference>
<keyword evidence="7" id="KW-0735">Signal-anchor</keyword>
<dbReference type="Gene3D" id="3.40.50.11660">
    <property type="entry name" value="Glycosyl transferase family 10, C-terminal domain"/>
    <property type="match status" value="1"/>
</dbReference>
<gene>
    <name evidence="15" type="ORF">BaRGS_00028875</name>
</gene>
<dbReference type="AlphaFoldDB" id="A0ABD0JXM1"/>
<keyword evidence="6 12" id="KW-0812">Transmembrane</keyword>
<dbReference type="GO" id="GO:0008417">
    <property type="term" value="F:fucosyltransferase activity"/>
    <property type="evidence" value="ECO:0007669"/>
    <property type="project" value="UniProtKB-ARBA"/>
</dbReference>
<evidence type="ECO:0000256" key="11">
    <source>
        <dbReference type="ARBA" id="ARBA00023180"/>
    </source>
</evidence>
<feature type="domain" description="Fucosyltransferase N-terminal" evidence="14">
    <location>
        <begin position="88"/>
        <end position="197"/>
    </location>
</feature>
<dbReference type="FunFam" id="3.40.50.11660:FF:000002">
    <property type="entry name" value="Alpha-(1,3)-fucosyltransferase"/>
    <property type="match status" value="1"/>
</dbReference>
<comment type="subcellular location">
    <subcellularLocation>
        <location evidence="1">Golgi apparatus membrane</location>
        <topology evidence="1">Single-pass type II membrane protein</topology>
    </subcellularLocation>
    <subcellularLocation>
        <location evidence="12">Golgi apparatus</location>
        <location evidence="12">Golgi stack membrane</location>
        <topology evidence="12">Single-pass type II membrane protein</topology>
    </subcellularLocation>
</comment>
<comment type="pathway">
    <text evidence="2">Protein modification; protein glycosylation.</text>
</comment>
<keyword evidence="16" id="KW-1185">Reference proteome</keyword>
<evidence type="ECO:0000259" key="14">
    <source>
        <dbReference type="Pfam" id="PF17039"/>
    </source>
</evidence>
<keyword evidence="8 12" id="KW-1133">Transmembrane helix</keyword>
<evidence type="ECO:0000256" key="7">
    <source>
        <dbReference type="ARBA" id="ARBA00022968"/>
    </source>
</evidence>
<dbReference type="GO" id="GO:0000139">
    <property type="term" value="C:Golgi membrane"/>
    <property type="evidence" value="ECO:0007669"/>
    <property type="project" value="UniProtKB-SubCell"/>
</dbReference>
<dbReference type="PANTHER" id="PTHR48438:SF1">
    <property type="entry name" value="ALPHA-(1,3)-FUCOSYLTRANSFERASE C-RELATED"/>
    <property type="match status" value="1"/>
</dbReference>
<keyword evidence="9 12" id="KW-0333">Golgi apparatus</keyword>
<evidence type="ECO:0000256" key="6">
    <source>
        <dbReference type="ARBA" id="ARBA00022692"/>
    </source>
</evidence>
<keyword evidence="11" id="KW-0325">Glycoprotein</keyword>
<reference evidence="15 16" key="1">
    <citation type="journal article" date="2023" name="Sci. Data">
        <title>Genome assembly of the Korean intertidal mud-creeper Batillaria attramentaria.</title>
        <authorList>
            <person name="Patra A.K."/>
            <person name="Ho P.T."/>
            <person name="Jun S."/>
            <person name="Lee S.J."/>
            <person name="Kim Y."/>
            <person name="Won Y.J."/>
        </authorList>
    </citation>
    <scope>NUCLEOTIDE SEQUENCE [LARGE SCALE GENOMIC DNA]</scope>
    <source>
        <strain evidence="15">Wonlab-2016</strain>
    </source>
</reference>
<name>A0ABD0JXM1_9CAEN</name>
<sequence length="451" mass="51650">MAAPWRLCRRCRVQAPSRISSRNRNICYLALCLVLVTTVLMIPGSEIAHYKYAEGAGKDIFLTKFSDDRGLGEDSLLREQRSVNNEFKVVLLWTDFFGSSTWREENDPFPACPVSTCELTTDKERVAEAAAVMFNARSLNDPSQLPPEHPPWQAGSVWTLHNSEPPYFTFLDLPLYDNVFNWTSSYRTDADIYSPYGGYVKKEPPPPPSDDNDYGDDVISKLVSIVKNSTADENASDVNQEDVQDVGTPDVYGMHDSLLYWMASNCRDRARRYVKVAKIARYLPVDTYGQCGTMQCQPRTQECEQMLSRYQFVLAFENGYCRDYVTEKLWDAYFRYQIPIVSGGADYSKFAIPNSYIDYDNFSSVEELVDHILRVSSDRDLYNSYFEWMNHYAVVRTPVANWCQICEALHDKGRQPQVYSDLVGWMGQDSCPMYSVSSSVYNGFGRYRCEG</sequence>
<evidence type="ECO:0000256" key="5">
    <source>
        <dbReference type="ARBA" id="ARBA00022679"/>
    </source>
</evidence>
<evidence type="ECO:0000256" key="12">
    <source>
        <dbReference type="RuleBase" id="RU003832"/>
    </source>
</evidence>
<dbReference type="PANTHER" id="PTHR48438">
    <property type="entry name" value="ALPHA-(1,3)-FUCOSYLTRANSFERASE C-RELATED"/>
    <property type="match status" value="1"/>
</dbReference>
<accession>A0ABD0JXM1</accession>
<evidence type="ECO:0000256" key="2">
    <source>
        <dbReference type="ARBA" id="ARBA00004922"/>
    </source>
</evidence>
<dbReference type="Pfam" id="PF17039">
    <property type="entry name" value="Glyco_tran_10_N"/>
    <property type="match status" value="1"/>
</dbReference>
<dbReference type="EC" id="2.4.1.-" evidence="12"/>
<keyword evidence="10 12" id="KW-0472">Membrane</keyword>
<proteinExistence type="inferred from homology"/>
<dbReference type="InterPro" id="IPR031481">
    <property type="entry name" value="Glyco_tran_10_N"/>
</dbReference>
<dbReference type="InterPro" id="IPR001503">
    <property type="entry name" value="Glyco_trans_10"/>
</dbReference>
<dbReference type="InterPro" id="IPR055270">
    <property type="entry name" value="Glyco_tran_10_C"/>
</dbReference>
<organism evidence="15 16">
    <name type="scientific">Batillaria attramentaria</name>
    <dbReference type="NCBI Taxonomy" id="370345"/>
    <lineage>
        <taxon>Eukaryota</taxon>
        <taxon>Metazoa</taxon>
        <taxon>Spiralia</taxon>
        <taxon>Lophotrochozoa</taxon>
        <taxon>Mollusca</taxon>
        <taxon>Gastropoda</taxon>
        <taxon>Caenogastropoda</taxon>
        <taxon>Sorbeoconcha</taxon>
        <taxon>Cerithioidea</taxon>
        <taxon>Batillariidae</taxon>
        <taxon>Batillaria</taxon>
    </lineage>
</organism>
<evidence type="ECO:0000256" key="4">
    <source>
        <dbReference type="ARBA" id="ARBA00022676"/>
    </source>
</evidence>
<protein>
    <recommendedName>
        <fullName evidence="12">Fucosyltransferase</fullName>
        <ecNumber evidence="12">2.4.1.-</ecNumber>
    </recommendedName>
</protein>
<comment type="caution">
    <text evidence="15">The sequence shown here is derived from an EMBL/GenBank/DDBJ whole genome shotgun (WGS) entry which is preliminary data.</text>
</comment>
<evidence type="ECO:0000256" key="9">
    <source>
        <dbReference type="ARBA" id="ARBA00023034"/>
    </source>
</evidence>
<evidence type="ECO:0000259" key="13">
    <source>
        <dbReference type="Pfam" id="PF00852"/>
    </source>
</evidence>
<evidence type="ECO:0000256" key="8">
    <source>
        <dbReference type="ARBA" id="ARBA00022989"/>
    </source>
</evidence>
<comment type="similarity">
    <text evidence="3 12">Belongs to the glycosyltransferase 10 family.</text>
</comment>
<evidence type="ECO:0000256" key="3">
    <source>
        <dbReference type="ARBA" id="ARBA00008919"/>
    </source>
</evidence>
<keyword evidence="4 12" id="KW-0328">Glycosyltransferase</keyword>